<dbReference type="GeneID" id="29420903"/>
<comment type="caution">
    <text evidence="2">The sequence shown here is derived from an EMBL/GenBank/DDBJ whole genome shotgun (WGS) entry which is preliminary data.</text>
</comment>
<dbReference type="EMBL" id="CBXI010000023">
    <property type="protein sequence ID" value="CDL91316.1"/>
    <property type="molecule type" value="Genomic_DNA"/>
</dbReference>
<keyword evidence="1" id="KW-0812">Transmembrane</keyword>
<feature type="transmembrane region" description="Helical" evidence="1">
    <location>
        <begin position="58"/>
        <end position="74"/>
    </location>
</feature>
<dbReference type="OrthoDB" id="1787445at2"/>
<name>W6N520_CLOTY</name>
<feature type="transmembrane region" description="Helical" evidence="1">
    <location>
        <begin position="86"/>
        <end position="106"/>
    </location>
</feature>
<organism evidence="2 3">
    <name type="scientific">Clostridium tyrobutyricum DIVETGP</name>
    <dbReference type="NCBI Taxonomy" id="1408889"/>
    <lineage>
        <taxon>Bacteria</taxon>
        <taxon>Bacillati</taxon>
        <taxon>Bacillota</taxon>
        <taxon>Clostridia</taxon>
        <taxon>Eubacteriales</taxon>
        <taxon>Clostridiaceae</taxon>
        <taxon>Clostridium</taxon>
    </lineage>
</organism>
<feature type="transmembrane region" description="Helical" evidence="1">
    <location>
        <begin position="126"/>
        <end position="146"/>
    </location>
</feature>
<reference evidence="2 3" key="1">
    <citation type="journal article" date="2015" name="Genome Announc.">
        <title>Draft Genome Sequence of Clostridium tyrobutyricum Strain DIVETGP, Isolated from Cow's Milk for Grana Padano Production.</title>
        <authorList>
            <person name="Soggiu A."/>
            <person name="Piras C."/>
            <person name="Gaiarsa S."/>
            <person name="Sassera D."/>
            <person name="Roncada P."/>
            <person name="Bendixen E."/>
            <person name="Brasca M."/>
            <person name="Bonizzi L."/>
        </authorList>
    </citation>
    <scope>NUCLEOTIDE SEQUENCE [LARGE SCALE GENOMIC DNA]</scope>
    <source>
        <strain evidence="2 3">DIVETGP</strain>
    </source>
</reference>
<dbReference type="AlphaFoldDB" id="W6N520"/>
<evidence type="ECO:0000256" key="1">
    <source>
        <dbReference type="SAM" id="Phobius"/>
    </source>
</evidence>
<sequence length="155" mass="18061">MLKISLLDLLLRTFPESFLFVFAVYLFCHKKFDRNRIIASTVIFSFAVYSIRLLPIQFGIHTILNILVYVTLCIKINKIPFAKSIAYSLILMAMLSASEQLNTVVLNHIFGQNVSTILNDDLFKNIYFMPSMILFFIGIIICYKVLYRKRENNLF</sequence>
<protein>
    <submittedName>
        <fullName evidence="2">Uncharacterized protein</fullName>
    </submittedName>
</protein>
<feature type="transmembrane region" description="Helical" evidence="1">
    <location>
        <begin position="6"/>
        <end position="28"/>
    </location>
</feature>
<evidence type="ECO:0000313" key="3">
    <source>
        <dbReference type="Proteomes" id="UP000019482"/>
    </source>
</evidence>
<keyword evidence="3" id="KW-1185">Reference proteome</keyword>
<keyword evidence="1" id="KW-0472">Membrane</keyword>
<proteinExistence type="predicted"/>
<evidence type="ECO:0000313" key="2">
    <source>
        <dbReference type="EMBL" id="CDL91316.1"/>
    </source>
</evidence>
<dbReference type="RefSeq" id="WP_017894640.1">
    <property type="nucleotide sequence ID" value="NZ_CBXI010000023.1"/>
</dbReference>
<gene>
    <name evidence="2" type="ORF">CTDIVETGP_1386</name>
</gene>
<feature type="transmembrane region" description="Helical" evidence="1">
    <location>
        <begin position="35"/>
        <end position="52"/>
    </location>
</feature>
<accession>W6N520</accession>
<keyword evidence="1" id="KW-1133">Transmembrane helix</keyword>
<dbReference type="Proteomes" id="UP000019482">
    <property type="component" value="Unassembled WGS sequence"/>
</dbReference>